<dbReference type="Proteomes" id="UP000306416">
    <property type="component" value="Unassembled WGS sequence"/>
</dbReference>
<sequence length="700" mass="76759">MTDQKSGELSPAAQLMAVEVISELLVSSSPHELGAVLTEHLRELTGARTVIVLLHDETRSPGHELLNVSPQRRSAMFTPEELELFCYKRFPELLPLTPDQLDERHPLSAPLRRAGIRSMMRYRLVAAGEIIGLLLLFDLHALHRIEEVNQIIALLSPPIALALKNAIAFRVIEQQALVLERRVEERTAELTEAQALLQVAVDSSPYPIMICDEDGRVLQLSAGWTRLSGYTMADIPTLKDWATASFGEKSPTAMEYLRGLFAIEKTAYNGEWSFNSKDGSTRTWDFQTTPLGRVSKGKRVLLVMATDVTERKKAEEERNRLEAQLLQAQKLESVGRLAGGVAHDFNNMLSVILGHANLALMDLPPGDRLQAGLEEIRKAAERSANLTRQLLAFARKQTISPKLLDLNETVGSMLSMLQRLIGERIELVWKPAPALWSVLIDPSQVDQILANLCVNARDSIKEIGSIVIETANSAVDTERCASEGVSPGDFVRLSIRDTGCGMAPETLAHAFEPFFTTKEVGVGTGLGLATVYGVARQNGGWVDVDSEVGQGTTVSVYLPRHRNKQVHEGGGLPEQPPPSGKETILLVEDESAILNIVTMMLAKQGYQVLPATSPKEAMELARNHRGKISLLITDVIMPEMNGQELAGLLLAGNPELRCLFISGYTADLIAHHGVLDEGVHFVQKPFSIPELAAKVREALA</sequence>
<proteinExistence type="predicted"/>
<keyword evidence="10" id="KW-0808">Transferase</keyword>
<dbReference type="Pfam" id="PF02518">
    <property type="entry name" value="HATPase_c"/>
    <property type="match status" value="1"/>
</dbReference>
<dbReference type="Gene3D" id="3.30.565.10">
    <property type="entry name" value="Histidine kinase-like ATPase, C-terminal domain"/>
    <property type="match status" value="1"/>
</dbReference>
<dbReference type="Gene3D" id="3.40.50.2300">
    <property type="match status" value="1"/>
</dbReference>
<organism evidence="10 11">
    <name type="scientific">Geomonas terrae</name>
    <dbReference type="NCBI Taxonomy" id="2562681"/>
    <lineage>
        <taxon>Bacteria</taxon>
        <taxon>Pseudomonadati</taxon>
        <taxon>Thermodesulfobacteriota</taxon>
        <taxon>Desulfuromonadia</taxon>
        <taxon>Geobacterales</taxon>
        <taxon>Geobacteraceae</taxon>
        <taxon>Geomonas</taxon>
    </lineage>
</organism>
<dbReference type="SUPFAM" id="SSF52172">
    <property type="entry name" value="CheY-like"/>
    <property type="match status" value="1"/>
</dbReference>
<protein>
    <recommendedName>
        <fullName evidence="2">histidine kinase</fullName>
        <ecNumber evidence="2">2.7.13.3</ecNumber>
    </recommendedName>
</protein>
<comment type="caution">
    <text evidence="10">The sequence shown here is derived from an EMBL/GenBank/DDBJ whole genome shotgun (WGS) entry which is preliminary data.</text>
</comment>
<dbReference type="InterPro" id="IPR036890">
    <property type="entry name" value="HATPase_C_sf"/>
</dbReference>
<dbReference type="PANTHER" id="PTHR43065:SF42">
    <property type="entry name" value="TWO-COMPONENT SENSOR PPRA"/>
    <property type="match status" value="1"/>
</dbReference>
<feature type="domain" description="PAC" evidence="9">
    <location>
        <begin position="268"/>
        <end position="320"/>
    </location>
</feature>
<dbReference type="SUPFAM" id="SSF55785">
    <property type="entry name" value="PYP-like sensor domain (PAS domain)"/>
    <property type="match status" value="1"/>
</dbReference>
<evidence type="ECO:0000256" key="1">
    <source>
        <dbReference type="ARBA" id="ARBA00000085"/>
    </source>
</evidence>
<dbReference type="EC" id="2.7.13.3" evidence="2"/>
<dbReference type="EMBL" id="SRSC01000005">
    <property type="protein sequence ID" value="TGU70327.1"/>
    <property type="molecule type" value="Genomic_DNA"/>
</dbReference>
<feature type="domain" description="Histidine kinase" evidence="6">
    <location>
        <begin position="340"/>
        <end position="562"/>
    </location>
</feature>
<dbReference type="SUPFAM" id="SSF55781">
    <property type="entry name" value="GAF domain-like"/>
    <property type="match status" value="1"/>
</dbReference>
<evidence type="ECO:0000259" key="9">
    <source>
        <dbReference type="PROSITE" id="PS50113"/>
    </source>
</evidence>
<keyword evidence="10" id="KW-0418">Kinase</keyword>
<dbReference type="SUPFAM" id="SSF55874">
    <property type="entry name" value="ATPase domain of HSP90 chaperone/DNA topoisomerase II/histidine kinase"/>
    <property type="match status" value="1"/>
</dbReference>
<name>A0A4S1CAJ1_9BACT</name>
<dbReference type="Gene3D" id="3.30.450.20">
    <property type="entry name" value="PAS domain"/>
    <property type="match status" value="1"/>
</dbReference>
<dbReference type="InterPro" id="IPR000014">
    <property type="entry name" value="PAS"/>
</dbReference>
<feature type="modified residue" description="4-aspartylphosphate" evidence="4">
    <location>
        <position position="634"/>
    </location>
</feature>
<feature type="coiled-coil region" evidence="5">
    <location>
        <begin position="304"/>
        <end position="334"/>
    </location>
</feature>
<dbReference type="PRINTS" id="PR00344">
    <property type="entry name" value="BCTRLSENSOR"/>
</dbReference>
<dbReference type="Pfam" id="PF08448">
    <property type="entry name" value="PAS_4"/>
    <property type="match status" value="1"/>
</dbReference>
<evidence type="ECO:0000259" key="8">
    <source>
        <dbReference type="PROSITE" id="PS50112"/>
    </source>
</evidence>
<dbReference type="Gene3D" id="1.10.287.130">
    <property type="match status" value="1"/>
</dbReference>
<dbReference type="SMART" id="SM00388">
    <property type="entry name" value="HisKA"/>
    <property type="match status" value="1"/>
</dbReference>
<dbReference type="PROSITE" id="PS50113">
    <property type="entry name" value="PAC"/>
    <property type="match status" value="1"/>
</dbReference>
<dbReference type="Pfam" id="PF00072">
    <property type="entry name" value="Response_reg"/>
    <property type="match status" value="1"/>
</dbReference>
<comment type="catalytic activity">
    <reaction evidence="1">
        <text>ATP + protein L-histidine = ADP + protein N-phospho-L-histidine.</text>
        <dbReference type="EC" id="2.7.13.3"/>
    </reaction>
</comment>
<evidence type="ECO:0000313" key="11">
    <source>
        <dbReference type="Proteomes" id="UP000306416"/>
    </source>
</evidence>
<dbReference type="InterPro" id="IPR029016">
    <property type="entry name" value="GAF-like_dom_sf"/>
</dbReference>
<dbReference type="SMART" id="SM00387">
    <property type="entry name" value="HATPase_c"/>
    <property type="match status" value="1"/>
</dbReference>
<dbReference type="InterPro" id="IPR004358">
    <property type="entry name" value="Sig_transdc_His_kin-like_C"/>
</dbReference>
<evidence type="ECO:0000313" key="10">
    <source>
        <dbReference type="EMBL" id="TGU70327.1"/>
    </source>
</evidence>
<dbReference type="PANTHER" id="PTHR43065">
    <property type="entry name" value="SENSOR HISTIDINE KINASE"/>
    <property type="match status" value="1"/>
</dbReference>
<dbReference type="SMART" id="SM00448">
    <property type="entry name" value="REC"/>
    <property type="match status" value="1"/>
</dbReference>
<dbReference type="Gene3D" id="3.30.450.40">
    <property type="match status" value="1"/>
</dbReference>
<reference evidence="10 11" key="1">
    <citation type="submission" date="2019-04" db="EMBL/GenBank/DDBJ databases">
        <title>Geobacter oryzae sp. nov., ferric-reducing bacteria isolated from paddy soil.</title>
        <authorList>
            <person name="Xu Z."/>
            <person name="Masuda Y."/>
            <person name="Itoh H."/>
            <person name="Senoo K."/>
        </authorList>
    </citation>
    <scope>NUCLEOTIDE SEQUENCE [LARGE SCALE GENOMIC DNA]</scope>
    <source>
        <strain evidence="10 11">Red111</strain>
    </source>
</reference>
<dbReference type="Pfam" id="PF00512">
    <property type="entry name" value="HisKA"/>
    <property type="match status" value="1"/>
</dbReference>
<dbReference type="PROSITE" id="PS50109">
    <property type="entry name" value="HIS_KIN"/>
    <property type="match status" value="1"/>
</dbReference>
<dbReference type="InterPro" id="IPR003594">
    <property type="entry name" value="HATPase_dom"/>
</dbReference>
<feature type="domain" description="Response regulatory" evidence="7">
    <location>
        <begin position="583"/>
        <end position="699"/>
    </location>
</feature>
<keyword evidence="11" id="KW-1185">Reference proteome</keyword>
<evidence type="ECO:0000259" key="7">
    <source>
        <dbReference type="PROSITE" id="PS50110"/>
    </source>
</evidence>
<gene>
    <name evidence="10" type="ORF">E4633_19260</name>
</gene>
<dbReference type="InterPro" id="IPR001789">
    <property type="entry name" value="Sig_transdc_resp-reg_receiver"/>
</dbReference>
<evidence type="ECO:0000256" key="5">
    <source>
        <dbReference type="SAM" id="Coils"/>
    </source>
</evidence>
<dbReference type="InterPro" id="IPR003661">
    <property type="entry name" value="HisK_dim/P_dom"/>
</dbReference>
<dbReference type="SUPFAM" id="SSF47384">
    <property type="entry name" value="Homodimeric domain of signal transducing histidine kinase"/>
    <property type="match status" value="1"/>
</dbReference>
<feature type="domain" description="PAS" evidence="8">
    <location>
        <begin position="193"/>
        <end position="235"/>
    </location>
</feature>
<evidence type="ECO:0000256" key="4">
    <source>
        <dbReference type="PROSITE-ProRule" id="PRU00169"/>
    </source>
</evidence>
<evidence type="ECO:0000256" key="3">
    <source>
        <dbReference type="ARBA" id="ARBA00022553"/>
    </source>
</evidence>
<dbReference type="InterPro" id="IPR036097">
    <property type="entry name" value="HisK_dim/P_sf"/>
</dbReference>
<dbReference type="InterPro" id="IPR005467">
    <property type="entry name" value="His_kinase_dom"/>
</dbReference>
<dbReference type="GO" id="GO:0000155">
    <property type="term" value="F:phosphorelay sensor kinase activity"/>
    <property type="evidence" value="ECO:0007669"/>
    <property type="project" value="InterPro"/>
</dbReference>
<dbReference type="InterPro" id="IPR000700">
    <property type="entry name" value="PAS-assoc_C"/>
</dbReference>
<dbReference type="InterPro" id="IPR035965">
    <property type="entry name" value="PAS-like_dom_sf"/>
</dbReference>
<accession>A0A4S1CAJ1</accession>
<dbReference type="InterPro" id="IPR013656">
    <property type="entry name" value="PAS_4"/>
</dbReference>
<evidence type="ECO:0000256" key="2">
    <source>
        <dbReference type="ARBA" id="ARBA00012438"/>
    </source>
</evidence>
<dbReference type="PROSITE" id="PS50112">
    <property type="entry name" value="PAS"/>
    <property type="match status" value="1"/>
</dbReference>
<dbReference type="NCBIfam" id="TIGR00229">
    <property type="entry name" value="sensory_box"/>
    <property type="match status" value="1"/>
</dbReference>
<dbReference type="RefSeq" id="WP_135872780.1">
    <property type="nucleotide sequence ID" value="NZ_SRSC01000005.1"/>
</dbReference>
<dbReference type="CDD" id="cd00082">
    <property type="entry name" value="HisKA"/>
    <property type="match status" value="1"/>
</dbReference>
<evidence type="ECO:0000259" key="6">
    <source>
        <dbReference type="PROSITE" id="PS50109"/>
    </source>
</evidence>
<keyword evidence="3 4" id="KW-0597">Phosphoprotein</keyword>
<dbReference type="InterPro" id="IPR011006">
    <property type="entry name" value="CheY-like_superfamily"/>
</dbReference>
<dbReference type="PROSITE" id="PS50110">
    <property type="entry name" value="RESPONSE_REGULATORY"/>
    <property type="match status" value="1"/>
</dbReference>
<keyword evidence="5" id="KW-0175">Coiled coil</keyword>
<dbReference type="AlphaFoldDB" id="A0A4S1CAJ1"/>